<evidence type="ECO:0000256" key="2">
    <source>
        <dbReference type="RuleBase" id="RU000461"/>
    </source>
</evidence>
<proteinExistence type="inferred from homology"/>
<dbReference type="CDD" id="cd00302">
    <property type="entry name" value="cytochrome_P450"/>
    <property type="match status" value="1"/>
</dbReference>
<organism evidence="3 4">
    <name type="scientific">Amycolatopsis vastitatis</name>
    <dbReference type="NCBI Taxonomy" id="1905142"/>
    <lineage>
        <taxon>Bacteria</taxon>
        <taxon>Bacillati</taxon>
        <taxon>Actinomycetota</taxon>
        <taxon>Actinomycetes</taxon>
        <taxon>Pseudonocardiales</taxon>
        <taxon>Pseudonocardiaceae</taxon>
        <taxon>Amycolatopsis</taxon>
    </lineage>
</organism>
<keyword evidence="2" id="KW-0503">Monooxygenase</keyword>
<dbReference type="GO" id="GO:0004497">
    <property type="term" value="F:monooxygenase activity"/>
    <property type="evidence" value="ECO:0007669"/>
    <property type="project" value="UniProtKB-KW"/>
</dbReference>
<dbReference type="PRINTS" id="PR00359">
    <property type="entry name" value="BP450"/>
</dbReference>
<comment type="caution">
    <text evidence="3">The sequence shown here is derived from an EMBL/GenBank/DDBJ whole genome shotgun (WGS) entry which is preliminary data.</text>
</comment>
<protein>
    <submittedName>
        <fullName evidence="3">Cytochrome</fullName>
    </submittedName>
</protein>
<keyword evidence="2" id="KW-0408">Iron</keyword>
<name>A0A229SPL9_9PSEU</name>
<evidence type="ECO:0000256" key="1">
    <source>
        <dbReference type="ARBA" id="ARBA00010617"/>
    </source>
</evidence>
<dbReference type="InterPro" id="IPR001128">
    <property type="entry name" value="Cyt_P450"/>
</dbReference>
<dbReference type="GO" id="GO:0020037">
    <property type="term" value="F:heme binding"/>
    <property type="evidence" value="ECO:0007669"/>
    <property type="project" value="InterPro"/>
</dbReference>
<accession>A0A229SPL9</accession>
<dbReference type="PROSITE" id="PS00086">
    <property type="entry name" value="CYTOCHROME_P450"/>
    <property type="match status" value="1"/>
</dbReference>
<dbReference type="AlphaFoldDB" id="A0A229SPL9"/>
<comment type="similarity">
    <text evidence="1 2">Belongs to the cytochrome P450 family.</text>
</comment>
<dbReference type="GO" id="GO:0016705">
    <property type="term" value="F:oxidoreductase activity, acting on paired donors, with incorporation or reduction of molecular oxygen"/>
    <property type="evidence" value="ECO:0007669"/>
    <property type="project" value="InterPro"/>
</dbReference>
<keyword evidence="2" id="KW-0479">Metal-binding</keyword>
<dbReference type="Proteomes" id="UP000215199">
    <property type="component" value="Unassembled WGS sequence"/>
</dbReference>
<dbReference type="RefSeq" id="WP_093952969.1">
    <property type="nucleotide sequence ID" value="NZ_NMUL01000056.1"/>
</dbReference>
<dbReference type="PANTHER" id="PTHR46696:SF1">
    <property type="entry name" value="CYTOCHROME P450 YJIB-RELATED"/>
    <property type="match status" value="1"/>
</dbReference>
<dbReference type="PANTHER" id="PTHR46696">
    <property type="entry name" value="P450, PUTATIVE (EUROFUNG)-RELATED"/>
    <property type="match status" value="1"/>
</dbReference>
<gene>
    <name evidence="3" type="ORF">CF165_40960</name>
</gene>
<dbReference type="EMBL" id="NMUL01000056">
    <property type="protein sequence ID" value="OXM60772.1"/>
    <property type="molecule type" value="Genomic_DNA"/>
</dbReference>
<dbReference type="InterPro" id="IPR036396">
    <property type="entry name" value="Cyt_P450_sf"/>
</dbReference>
<dbReference type="InterPro" id="IPR017972">
    <property type="entry name" value="Cyt_P450_CS"/>
</dbReference>
<reference evidence="4" key="1">
    <citation type="submission" date="2017-07" db="EMBL/GenBank/DDBJ databases">
        <title>Comparative genome mining reveals phylogenetic distribution patterns of secondary metabolites in Amycolatopsis.</title>
        <authorList>
            <person name="Adamek M."/>
            <person name="Alanjary M."/>
            <person name="Sales-Ortells H."/>
            <person name="Goodfellow M."/>
            <person name="Bull A.T."/>
            <person name="Kalinowski J."/>
            <person name="Ziemert N."/>
        </authorList>
    </citation>
    <scope>NUCLEOTIDE SEQUENCE [LARGE SCALE GENOMIC DNA]</scope>
    <source>
        <strain evidence="4">H5</strain>
    </source>
</reference>
<dbReference type="Gene3D" id="1.10.630.10">
    <property type="entry name" value="Cytochrome P450"/>
    <property type="match status" value="1"/>
</dbReference>
<dbReference type="OrthoDB" id="502624at2"/>
<sequence length="393" mass="42063">MRAGAHELRLQLAAHPLAYPVVRLLGRLGPVVRVPGLGIVVNEASAAREVLTDTGTFRSGGGTEADLWTPVFGSSMLVNMDGPEHRAMRRKLAEFFTPAYVRRLIDAACTEPLARTAETLRRGRPVDVVRTTKIVAGAVTSALVGFTVTGSTAEREAAYLRMTGQATAIIGLVKLGRLSLSAPQITKARAIVAEIGVTTSLAWEKGDENTAVGRMRGFGLTEAEARGLASAFLIAGTETITSLLPRMVAVLHDHGELAGVAAAHRRGDTRPVEAAIDESARLITPAPIILRNAVRPGRIGRVEVRAGDRVVLSALNCARAPGRFDLARAHPPELRRLWFGAGPHFCLGYPLATAEIHAILGTLFDSAPLRITARRAERGVLFPAYRRLEVSRA</sequence>
<evidence type="ECO:0000313" key="3">
    <source>
        <dbReference type="EMBL" id="OXM60772.1"/>
    </source>
</evidence>
<dbReference type="GO" id="GO:0005506">
    <property type="term" value="F:iron ion binding"/>
    <property type="evidence" value="ECO:0007669"/>
    <property type="project" value="InterPro"/>
</dbReference>
<keyword evidence="4" id="KW-1185">Reference proteome</keyword>
<dbReference type="Pfam" id="PF00067">
    <property type="entry name" value="p450"/>
    <property type="match status" value="1"/>
</dbReference>
<keyword evidence="2" id="KW-0349">Heme</keyword>
<evidence type="ECO:0000313" key="4">
    <source>
        <dbReference type="Proteomes" id="UP000215199"/>
    </source>
</evidence>
<dbReference type="InterPro" id="IPR002397">
    <property type="entry name" value="Cyt_P450_B"/>
</dbReference>
<dbReference type="SUPFAM" id="SSF48264">
    <property type="entry name" value="Cytochrome P450"/>
    <property type="match status" value="1"/>
</dbReference>
<keyword evidence="2" id="KW-0560">Oxidoreductase</keyword>